<evidence type="ECO:0000313" key="3">
    <source>
        <dbReference type="Proteomes" id="UP000189462"/>
    </source>
</evidence>
<sequence>MNDARRRWLLPILCCLGLLAGACGGTSSIETLDDGRYAATARGYHDEAGSRALDRAEAHCAARGLRVLGDDMETRELDPGFFRATLIFRCVEEDHPDLPAVD</sequence>
<dbReference type="OrthoDB" id="5609454at2"/>
<proteinExistence type="predicted"/>
<dbReference type="Proteomes" id="UP000189462">
    <property type="component" value="Unassembled WGS sequence"/>
</dbReference>
<dbReference type="PROSITE" id="PS51257">
    <property type="entry name" value="PROKAR_LIPOPROTEIN"/>
    <property type="match status" value="1"/>
</dbReference>
<accession>A0A1V3NFW8</accession>
<comment type="caution">
    <text evidence="2">The sequence shown here is derived from an EMBL/GenBank/DDBJ whole genome shotgun (WGS) entry which is preliminary data.</text>
</comment>
<keyword evidence="1" id="KW-0732">Signal</keyword>
<evidence type="ECO:0008006" key="4">
    <source>
        <dbReference type="Google" id="ProtNLM"/>
    </source>
</evidence>
<organism evidence="2 3">
    <name type="scientific">Thioalkalivibrio denitrificans</name>
    <dbReference type="NCBI Taxonomy" id="108003"/>
    <lineage>
        <taxon>Bacteria</taxon>
        <taxon>Pseudomonadati</taxon>
        <taxon>Pseudomonadota</taxon>
        <taxon>Gammaproteobacteria</taxon>
        <taxon>Chromatiales</taxon>
        <taxon>Ectothiorhodospiraceae</taxon>
        <taxon>Thioalkalivibrio</taxon>
    </lineage>
</organism>
<keyword evidence="3" id="KW-1185">Reference proteome</keyword>
<protein>
    <recommendedName>
        <fullName evidence="4">Lipoprotein</fullName>
    </recommendedName>
</protein>
<dbReference type="RefSeq" id="WP_077279076.1">
    <property type="nucleotide sequence ID" value="NZ_MVBK01000059.1"/>
</dbReference>
<dbReference type="EMBL" id="MVBK01000059">
    <property type="protein sequence ID" value="OOG23676.1"/>
    <property type="molecule type" value="Genomic_DNA"/>
</dbReference>
<feature type="chain" id="PRO_5011985240" description="Lipoprotein" evidence="1">
    <location>
        <begin position="23"/>
        <end position="102"/>
    </location>
</feature>
<name>A0A1V3NFW8_9GAMM</name>
<feature type="signal peptide" evidence="1">
    <location>
        <begin position="1"/>
        <end position="22"/>
    </location>
</feature>
<evidence type="ECO:0000313" key="2">
    <source>
        <dbReference type="EMBL" id="OOG23676.1"/>
    </source>
</evidence>
<evidence type="ECO:0000256" key="1">
    <source>
        <dbReference type="SAM" id="SignalP"/>
    </source>
</evidence>
<reference evidence="2 3" key="1">
    <citation type="submission" date="2017-02" db="EMBL/GenBank/DDBJ databases">
        <title>Genomic diversity within the haloalkaliphilic genus Thioalkalivibrio.</title>
        <authorList>
            <person name="Ahn A.-C."/>
            <person name="Meier-Kolthoff J."/>
            <person name="Overmars L."/>
            <person name="Richter M."/>
            <person name="Woyke T."/>
            <person name="Sorokin D.Y."/>
            <person name="Muyzer G."/>
        </authorList>
    </citation>
    <scope>NUCLEOTIDE SEQUENCE [LARGE SCALE GENOMIC DNA]</scope>
    <source>
        <strain evidence="2 3">ALJD</strain>
    </source>
</reference>
<gene>
    <name evidence="2" type="ORF">B1C78_10330</name>
</gene>
<dbReference type="AlphaFoldDB" id="A0A1V3NFW8"/>